<dbReference type="InterPro" id="IPR007565">
    <property type="entry name" value="4HFCP_synth"/>
</dbReference>
<evidence type="ECO:0000256" key="4">
    <source>
        <dbReference type="ARBA" id="ARBA00023270"/>
    </source>
</evidence>
<organism evidence="7 8">
    <name type="scientific">Methylomonas rapida</name>
    <dbReference type="NCBI Taxonomy" id="2963939"/>
    <lineage>
        <taxon>Bacteria</taxon>
        <taxon>Pseudomonadati</taxon>
        <taxon>Pseudomonadota</taxon>
        <taxon>Gammaproteobacteria</taxon>
        <taxon>Methylococcales</taxon>
        <taxon>Methylococcaceae</taxon>
        <taxon>Methylomonas</taxon>
    </lineage>
</organism>
<accession>A0ABY7GQJ4</accession>
<reference evidence="7" key="1">
    <citation type="submission" date="2022-11" db="EMBL/GenBank/DDBJ databases">
        <title>Methylomonas rapida sp. nov., Carotenoid-Producing Obligate Methanotrophs with High Growth Characteristics and Biotechnological Potential.</title>
        <authorList>
            <person name="Tikhonova E.N."/>
            <person name="Suleimanov R.Z."/>
            <person name="Miroshnikov K."/>
            <person name="Oshkin I.Y."/>
            <person name="Belova S.E."/>
            <person name="Danilova O.V."/>
            <person name="Ashikhmin A."/>
            <person name="Konopkin A."/>
            <person name="But S.Y."/>
            <person name="Khmelenina V.N."/>
            <person name="Kuznetsov N."/>
            <person name="Pimenov N.V."/>
            <person name="Dedysh S.N."/>
        </authorList>
    </citation>
    <scope>NUCLEOTIDE SEQUENCE</scope>
    <source>
        <strain evidence="7">MP1</strain>
    </source>
</reference>
<keyword evidence="3" id="KW-0456">Lyase</keyword>
<evidence type="ECO:0000313" key="7">
    <source>
        <dbReference type="EMBL" id="WAR46768.1"/>
    </source>
</evidence>
<dbReference type="Proteomes" id="UP001162780">
    <property type="component" value="Chromosome"/>
</dbReference>
<evidence type="ECO:0000256" key="6">
    <source>
        <dbReference type="ARBA" id="ARBA00047628"/>
    </source>
</evidence>
<dbReference type="PIRSF" id="PIRSF015957">
    <property type="entry name" value="UCP015957"/>
    <property type="match status" value="1"/>
</dbReference>
<gene>
    <name evidence="7" type="ORF">NM686_009715</name>
</gene>
<evidence type="ECO:0000256" key="1">
    <source>
        <dbReference type="ARBA" id="ARBA00003810"/>
    </source>
</evidence>
<dbReference type="EC" id="4.2.3.153" evidence="2"/>
<sequence length="244" mass="26190">MSAMLASVNSLQEALFVETFAVDVIDLKQPAQGALGALDVDSVKEIVARLNPDTLVSATVGDLPMQPEVLFDAVDAMAATGVDYVKIGFFPGGDWSACIERLSALAARGYALIAVLFADTRPDLALVPALRQAGFRGVMLDTMDKQRGSLTDLMTIEQLQEFVVLAKIQGLLTGLAGSLRRQDVSALLPLQADYLGFRGGLCQRHCRTAALDGERIAGIRRLLEYKTDPSSVRPETLRQQAGIA</sequence>
<dbReference type="RefSeq" id="WP_255187679.1">
    <property type="nucleotide sequence ID" value="NZ_CP113517.1"/>
</dbReference>
<proteinExistence type="predicted"/>
<dbReference type="Pfam" id="PF04476">
    <property type="entry name" value="4HFCP_synth"/>
    <property type="match status" value="1"/>
</dbReference>
<dbReference type="EMBL" id="CP113517">
    <property type="protein sequence ID" value="WAR46768.1"/>
    <property type="molecule type" value="Genomic_DNA"/>
</dbReference>
<evidence type="ECO:0000256" key="3">
    <source>
        <dbReference type="ARBA" id="ARBA00023239"/>
    </source>
</evidence>
<evidence type="ECO:0000313" key="8">
    <source>
        <dbReference type="Proteomes" id="UP001162780"/>
    </source>
</evidence>
<keyword evidence="4" id="KW-0704">Schiff base</keyword>
<comment type="catalytic activity">
    <reaction evidence="6">
        <text>2 D-glyceraldehyde 3-phosphate = 4-(hydroxymethyl)-2-furancarboxaldehyde phosphate + phosphate + 2 H2O</text>
        <dbReference type="Rhea" id="RHEA:43536"/>
        <dbReference type="ChEBI" id="CHEBI:15377"/>
        <dbReference type="ChEBI" id="CHEBI:43474"/>
        <dbReference type="ChEBI" id="CHEBI:59776"/>
        <dbReference type="ChEBI" id="CHEBI:83407"/>
        <dbReference type="EC" id="4.2.3.153"/>
    </reaction>
</comment>
<protein>
    <recommendedName>
        <fullName evidence="2">(5-formylfuran-3-yl)methyl phosphate synthase</fullName>
        <ecNumber evidence="2">4.2.3.153</ecNumber>
    </recommendedName>
    <alternativeName>
        <fullName evidence="5">4-(hydroxymethyl)-2-furancarboxaldehyde-phosphate synthase</fullName>
    </alternativeName>
</protein>
<keyword evidence="8" id="KW-1185">Reference proteome</keyword>
<evidence type="ECO:0000256" key="5">
    <source>
        <dbReference type="ARBA" id="ARBA00032523"/>
    </source>
</evidence>
<name>A0ABY7GQJ4_9GAMM</name>
<comment type="function">
    <text evidence="1">Catalyzes the formation of 4-(hydroxymethyl)-2-furancarboxaldehyde phosphate (4-HFC-P) from two molecules of glyceraldehyde-3-P (GA-3-P).</text>
</comment>
<evidence type="ECO:0000256" key="2">
    <source>
        <dbReference type="ARBA" id="ARBA00012553"/>
    </source>
</evidence>